<keyword evidence="2" id="KW-1185">Reference proteome</keyword>
<dbReference type="Gene3D" id="2.20.110.10">
    <property type="entry name" value="Histone H3 K4-specific methyltransferase SET7/9 N-terminal domain"/>
    <property type="match status" value="1"/>
</dbReference>
<dbReference type="AlphaFoldDB" id="A0A8J3DEC0"/>
<comment type="caution">
    <text evidence="1">The sequence shown here is derived from an EMBL/GenBank/DDBJ whole genome shotgun (WGS) entry which is preliminary data.</text>
</comment>
<evidence type="ECO:0000313" key="1">
    <source>
        <dbReference type="EMBL" id="GHC14293.1"/>
    </source>
</evidence>
<dbReference type="SUPFAM" id="SSF82185">
    <property type="entry name" value="Histone H3 K4-specific methyltransferase SET7/9 N-terminal domain"/>
    <property type="match status" value="1"/>
</dbReference>
<protein>
    <recommendedName>
        <fullName evidence="3">Toxin-antitoxin system YwqK family antitoxin</fullName>
    </recommendedName>
</protein>
<gene>
    <name evidence="1" type="ORF">GCM10007047_34350</name>
</gene>
<evidence type="ECO:0000313" key="2">
    <source>
        <dbReference type="Proteomes" id="UP000642829"/>
    </source>
</evidence>
<reference evidence="1" key="2">
    <citation type="submission" date="2020-09" db="EMBL/GenBank/DDBJ databases">
        <authorList>
            <person name="Sun Q."/>
            <person name="Kim S."/>
        </authorList>
    </citation>
    <scope>NUCLEOTIDE SEQUENCE</scope>
    <source>
        <strain evidence="1">KCTC 12870</strain>
    </source>
</reference>
<dbReference type="Proteomes" id="UP000642829">
    <property type="component" value="Unassembled WGS sequence"/>
</dbReference>
<sequence length="195" mass="22576">MITKFFQILMPVFICCIVVNAEEYGTILRHGEFKIGDDLLCYHDGQLFTGQTLVSEEDEDVEGPRSGKVTLTNWKDGWQDGEKTVYYSSQRVRRYAVVHFKSGIREGVTKYWREDGTIDWVVDYSNGMKNGWSTTYHQNGRIKAKSFYSSDLLNGPVIKWDENGKLLSYYIYSEGDRVQVVHEEARLQTDENLSE</sequence>
<name>A0A8J3DEC0_9BACT</name>
<organism evidence="1 2">
    <name type="scientific">Cerasicoccus arenae</name>
    <dbReference type="NCBI Taxonomy" id="424488"/>
    <lineage>
        <taxon>Bacteria</taxon>
        <taxon>Pseudomonadati</taxon>
        <taxon>Verrucomicrobiota</taxon>
        <taxon>Opitutia</taxon>
        <taxon>Puniceicoccales</taxon>
        <taxon>Cerasicoccaceae</taxon>
        <taxon>Cerasicoccus</taxon>
    </lineage>
</organism>
<evidence type="ECO:0008006" key="3">
    <source>
        <dbReference type="Google" id="ProtNLM"/>
    </source>
</evidence>
<dbReference type="RefSeq" id="WP_189517659.1">
    <property type="nucleotide sequence ID" value="NZ_BMXG01000048.1"/>
</dbReference>
<dbReference type="EMBL" id="BMXG01000048">
    <property type="protein sequence ID" value="GHC14293.1"/>
    <property type="molecule type" value="Genomic_DNA"/>
</dbReference>
<reference evidence="1" key="1">
    <citation type="journal article" date="2014" name="Int. J. Syst. Evol. Microbiol.">
        <title>Complete genome sequence of Corynebacterium casei LMG S-19264T (=DSM 44701T), isolated from a smear-ripened cheese.</title>
        <authorList>
            <consortium name="US DOE Joint Genome Institute (JGI-PGF)"/>
            <person name="Walter F."/>
            <person name="Albersmeier A."/>
            <person name="Kalinowski J."/>
            <person name="Ruckert C."/>
        </authorList>
    </citation>
    <scope>NUCLEOTIDE SEQUENCE</scope>
    <source>
        <strain evidence="1">KCTC 12870</strain>
    </source>
</reference>
<proteinExistence type="predicted"/>
<accession>A0A8J3DEC0</accession>